<protein>
    <recommendedName>
        <fullName evidence="2">Oleoyl-[acyl-carrier-protein] hydrolase</fullName>
    </recommendedName>
</protein>
<evidence type="ECO:0000313" key="1">
    <source>
        <dbReference type="EMBL" id="JAS44977.1"/>
    </source>
</evidence>
<name>A0A1B6F473_9HEMI</name>
<evidence type="ECO:0008006" key="2">
    <source>
        <dbReference type="Google" id="ProtNLM"/>
    </source>
</evidence>
<proteinExistence type="predicted"/>
<dbReference type="AlphaFoldDB" id="A0A1B6F473"/>
<sequence length="183" mass="20520">DIRSMTFNKLIEMSAKKEEDGSEDKGVIKVAVQGLEFLLKAIGDESTLYSQIVEINSCANSSTDNREPIVIFIPGIEGMFTVIEPLAAKIFGKNFCLQIPYDVRFANVDELTTYLMTCVENKLEDQKDFILVSYSFGTLLAVNICHHLEKKGLTGKIVLIDGSPNMMRKLCEEKFPVDDEIKL</sequence>
<feature type="non-terminal residue" evidence="1">
    <location>
        <position position="1"/>
    </location>
</feature>
<accession>A0A1B6F473</accession>
<dbReference type="SUPFAM" id="SSF53474">
    <property type="entry name" value="alpha/beta-Hydrolases"/>
    <property type="match status" value="1"/>
</dbReference>
<organism evidence="1">
    <name type="scientific">Cuerna arida</name>
    <dbReference type="NCBI Taxonomy" id="1464854"/>
    <lineage>
        <taxon>Eukaryota</taxon>
        <taxon>Metazoa</taxon>
        <taxon>Ecdysozoa</taxon>
        <taxon>Arthropoda</taxon>
        <taxon>Hexapoda</taxon>
        <taxon>Insecta</taxon>
        <taxon>Pterygota</taxon>
        <taxon>Neoptera</taxon>
        <taxon>Paraneoptera</taxon>
        <taxon>Hemiptera</taxon>
        <taxon>Auchenorrhyncha</taxon>
        <taxon>Membracoidea</taxon>
        <taxon>Cicadellidae</taxon>
        <taxon>Cicadellinae</taxon>
        <taxon>Proconiini</taxon>
        <taxon>Cuerna</taxon>
    </lineage>
</organism>
<reference evidence="1" key="1">
    <citation type="submission" date="2015-11" db="EMBL/GenBank/DDBJ databases">
        <title>De novo transcriptome assembly of four potential Pierce s Disease insect vectors from Arizona vineyards.</title>
        <authorList>
            <person name="Tassone E.E."/>
        </authorList>
    </citation>
    <scope>NUCLEOTIDE SEQUENCE</scope>
</reference>
<dbReference type="EMBL" id="GECZ01024792">
    <property type="protein sequence ID" value="JAS44977.1"/>
    <property type="molecule type" value="Transcribed_RNA"/>
</dbReference>
<dbReference type="Gene3D" id="3.40.50.1820">
    <property type="entry name" value="alpha/beta hydrolase"/>
    <property type="match status" value="1"/>
</dbReference>
<feature type="non-terminal residue" evidence="1">
    <location>
        <position position="183"/>
    </location>
</feature>
<dbReference type="InterPro" id="IPR029058">
    <property type="entry name" value="AB_hydrolase_fold"/>
</dbReference>
<gene>
    <name evidence="1" type="ORF">g.4687</name>
</gene>